<reference evidence="2 3" key="2">
    <citation type="journal article" date="2012" name="Proc. Natl. Acad. Sci. U.S.A.">
        <title>Antigenic diversity is generated by distinct evolutionary mechanisms in African trypanosome species.</title>
        <authorList>
            <person name="Jackson A.P."/>
            <person name="Berry A."/>
            <person name="Aslett M."/>
            <person name="Allison H.C."/>
            <person name="Burton P."/>
            <person name="Vavrova-Anderson J."/>
            <person name="Brown R."/>
            <person name="Browne H."/>
            <person name="Corton N."/>
            <person name="Hauser H."/>
            <person name="Gamble J."/>
            <person name="Gilderthorp R."/>
            <person name="Marcello L."/>
            <person name="McQuillan J."/>
            <person name="Otto T.D."/>
            <person name="Quail M.A."/>
            <person name="Sanders M.J."/>
            <person name="van Tonder A."/>
            <person name="Ginger M.L."/>
            <person name="Field M.C."/>
            <person name="Barry J.D."/>
            <person name="Hertz-Fowler C."/>
            <person name="Berriman M."/>
        </authorList>
    </citation>
    <scope>NUCLEOTIDE SEQUENCE [LARGE SCALE GENOMIC DNA]</scope>
    <source>
        <strain evidence="2 3">IL3000</strain>
    </source>
</reference>
<proteinExistence type="predicted"/>
<dbReference type="EMBL" id="CAEQ01001319">
    <property type="protein sequence ID" value="CCD13896.1"/>
    <property type="molecule type" value="Genomic_DNA"/>
</dbReference>
<sequence length="118" mass="14232">MRSMRDDLRHYMDVFDNRSGWRKDDTTHKLMKLVHRKVKDKFECRNRVTSIYVLKELARKLRAAHLKVNLIYHILCGALEKCVCLLKELGLDIFMFKDCVDTLVKRLKYLPRRNEARH</sequence>
<accession>F9W9J4</accession>
<feature type="domain" description="Retrotransposon hot spot protein,C-terminal" evidence="1">
    <location>
        <begin position="7"/>
        <end position="111"/>
    </location>
</feature>
<reference evidence="3" key="1">
    <citation type="submission" date="2011-07" db="EMBL/GenBank/DDBJ databases">
        <title>Divergent evolution of antigenic variation in African trypanosomes.</title>
        <authorList>
            <person name="Jackson A.P."/>
            <person name="Berry A."/>
            <person name="Allison H.C."/>
            <person name="Burton P."/>
            <person name="Anderson J."/>
            <person name="Aslett M."/>
            <person name="Brown R."/>
            <person name="Corton N."/>
            <person name="Harris D."/>
            <person name="Hauser H."/>
            <person name="Gamble J."/>
            <person name="Gilderthorp R."/>
            <person name="McQuillan J."/>
            <person name="Quail M.A."/>
            <person name="Sanders M."/>
            <person name="Van Tonder A."/>
            <person name="Ginger M.L."/>
            <person name="Donelson J.E."/>
            <person name="Field M.C."/>
            <person name="Barry J.D."/>
            <person name="Berriman M."/>
            <person name="Hertz-Fowler C."/>
        </authorList>
    </citation>
    <scope>NUCLEOTIDE SEQUENCE [LARGE SCALE GENOMIC DNA]</scope>
    <source>
        <strain evidence="3">IL3000</strain>
    </source>
</reference>
<protein>
    <recommendedName>
        <fullName evidence="1">Retrotransposon hot spot protein,C-terminal domain-containing protein</fullName>
    </recommendedName>
</protein>
<dbReference type="Pfam" id="PF07999">
    <property type="entry name" value="RHSP"/>
    <property type="match status" value="1"/>
</dbReference>
<gene>
    <name evidence="2" type="ORF">TCIL3000_0_45860</name>
</gene>
<evidence type="ECO:0000313" key="3">
    <source>
        <dbReference type="Proteomes" id="UP000000702"/>
    </source>
</evidence>
<dbReference type="AlphaFoldDB" id="F9W9J4"/>
<keyword evidence="3" id="KW-1185">Reference proteome</keyword>
<dbReference type="Proteomes" id="UP000000702">
    <property type="component" value="Unassembled WGS sequence"/>
</dbReference>
<comment type="caution">
    <text evidence="2">The sequence shown here is derived from an EMBL/GenBank/DDBJ whole genome shotgun (WGS) entry which is preliminary data.</text>
</comment>
<evidence type="ECO:0000313" key="2">
    <source>
        <dbReference type="EMBL" id="CCD13896.1"/>
    </source>
</evidence>
<organism evidence="2 3">
    <name type="scientific">Trypanosoma congolense (strain IL3000)</name>
    <dbReference type="NCBI Taxonomy" id="1068625"/>
    <lineage>
        <taxon>Eukaryota</taxon>
        <taxon>Discoba</taxon>
        <taxon>Euglenozoa</taxon>
        <taxon>Kinetoplastea</taxon>
        <taxon>Metakinetoplastina</taxon>
        <taxon>Trypanosomatida</taxon>
        <taxon>Trypanosomatidae</taxon>
        <taxon>Trypanosoma</taxon>
        <taxon>Nannomonas</taxon>
    </lineage>
</organism>
<evidence type="ECO:0000259" key="1">
    <source>
        <dbReference type="Pfam" id="PF07999"/>
    </source>
</evidence>
<dbReference type="InterPro" id="IPR046836">
    <property type="entry name" value="RHS_C"/>
</dbReference>
<name>F9W9J4_TRYCI</name>